<dbReference type="EC" id="2.4.-.-" evidence="5"/>
<dbReference type="SUPFAM" id="SSF53448">
    <property type="entry name" value="Nucleotide-diphospho-sugar transferases"/>
    <property type="match status" value="1"/>
</dbReference>
<evidence type="ECO:0000256" key="1">
    <source>
        <dbReference type="ARBA" id="ARBA00006739"/>
    </source>
</evidence>
<dbReference type="PANTHER" id="PTHR43685:SF5">
    <property type="entry name" value="GLYCOSYLTRANSFERASE EPSE-RELATED"/>
    <property type="match status" value="1"/>
</dbReference>
<evidence type="ECO:0000313" key="5">
    <source>
        <dbReference type="EMBL" id="MCF3940159.1"/>
    </source>
</evidence>
<name>A0ABS9DLN9_9ACTN</name>
<keyword evidence="3 5" id="KW-0808">Transferase</keyword>
<dbReference type="RefSeq" id="WP_235724914.1">
    <property type="nucleotide sequence ID" value="NZ_JAKGCU010000018.1"/>
</dbReference>
<evidence type="ECO:0000256" key="3">
    <source>
        <dbReference type="ARBA" id="ARBA00022679"/>
    </source>
</evidence>
<gene>
    <name evidence="5" type="ORF">L1892_17435</name>
</gene>
<dbReference type="EMBL" id="JAKGCU010000018">
    <property type="protein sequence ID" value="MCF3940159.1"/>
    <property type="molecule type" value="Genomic_DNA"/>
</dbReference>
<dbReference type="InterPro" id="IPR050834">
    <property type="entry name" value="Glycosyltransf_2"/>
</dbReference>
<organism evidence="5 6">
    <name type="scientific">Gordonia tangerina</name>
    <dbReference type="NCBI Taxonomy" id="2911060"/>
    <lineage>
        <taxon>Bacteria</taxon>
        <taxon>Bacillati</taxon>
        <taxon>Actinomycetota</taxon>
        <taxon>Actinomycetes</taxon>
        <taxon>Mycobacteriales</taxon>
        <taxon>Gordoniaceae</taxon>
        <taxon>Gordonia</taxon>
    </lineage>
</organism>
<evidence type="ECO:0000256" key="2">
    <source>
        <dbReference type="ARBA" id="ARBA00022676"/>
    </source>
</evidence>
<feature type="domain" description="Glycosyltransferase 2-like" evidence="4">
    <location>
        <begin position="3"/>
        <end position="151"/>
    </location>
</feature>
<dbReference type="CDD" id="cd00761">
    <property type="entry name" value="Glyco_tranf_GTA_type"/>
    <property type="match status" value="1"/>
</dbReference>
<comment type="similarity">
    <text evidence="1">Belongs to the glycosyltransferase 2 family.</text>
</comment>
<dbReference type="Pfam" id="PF00535">
    <property type="entry name" value="Glycos_transf_2"/>
    <property type="match status" value="1"/>
</dbReference>
<keyword evidence="2 5" id="KW-0328">Glycosyltransferase</keyword>
<proteinExistence type="inferred from homology"/>
<dbReference type="GO" id="GO:0016757">
    <property type="term" value="F:glycosyltransferase activity"/>
    <property type="evidence" value="ECO:0007669"/>
    <property type="project" value="UniProtKB-KW"/>
</dbReference>
<evidence type="ECO:0000259" key="4">
    <source>
        <dbReference type="Pfam" id="PF00535"/>
    </source>
</evidence>
<keyword evidence="6" id="KW-1185">Reference proteome</keyword>
<dbReference type="Proteomes" id="UP001108089">
    <property type="component" value="Unassembled WGS sequence"/>
</dbReference>
<dbReference type="InterPro" id="IPR029044">
    <property type="entry name" value="Nucleotide-diphossugar_trans"/>
</dbReference>
<evidence type="ECO:0000313" key="6">
    <source>
        <dbReference type="Proteomes" id="UP001108089"/>
    </source>
</evidence>
<reference evidence="5" key="1">
    <citation type="submission" date="2022-01" db="EMBL/GenBank/DDBJ databases">
        <title>Gordonia xiamenensis sp. nov., isolated from surface seawater in Xiamen.</title>
        <authorList>
            <person name="He Y.F."/>
        </authorList>
    </citation>
    <scope>NUCLEOTIDE SEQUENCE</scope>
    <source>
        <strain evidence="5">GW1C4-4</strain>
    </source>
</reference>
<dbReference type="Gene3D" id="3.90.550.10">
    <property type="entry name" value="Spore Coat Polysaccharide Biosynthesis Protein SpsA, Chain A"/>
    <property type="match status" value="1"/>
</dbReference>
<protein>
    <submittedName>
        <fullName evidence="5">Glycosyltransferase</fullName>
        <ecNumber evidence="5">2.4.-.-</ecNumber>
    </submittedName>
</protein>
<accession>A0ABS9DLN9</accession>
<dbReference type="InterPro" id="IPR001173">
    <property type="entry name" value="Glyco_trans_2-like"/>
</dbReference>
<sequence length="334" mass="37322">MFSFLMTAYGTEGYLPTTIASVVSQTRDDWELVVVDNGMSDDIARIVQMYQVDNPRIRLVRQENKGYRGGVMAAAAAATGEFVCVLDSDDHLAPEFCARVGAFLDENPDVDAVGIDAHRFSEPEELNLPTGYMRSIGVTARADPDRPLTFRDVIGGRVPYYTAAIRRTAWDDVGGYEPGIDDVDESVLIWCRLVERFDVRLLPDRLARYRIRPDSLSREPAKVEAFERQLMRSFAEAARESAVAEHQVAADETLRGLRYHQAIRRARQSLLDGDAVAAQQAARSAVTEKRTVRSTAIFVAVTLTPRLVTRIHPVKQHMTRYVELVVGRVGQATH</sequence>
<comment type="caution">
    <text evidence="5">The sequence shown here is derived from an EMBL/GenBank/DDBJ whole genome shotgun (WGS) entry which is preliminary data.</text>
</comment>
<dbReference type="PANTHER" id="PTHR43685">
    <property type="entry name" value="GLYCOSYLTRANSFERASE"/>
    <property type="match status" value="1"/>
</dbReference>